<dbReference type="Proteomes" id="UP000192578">
    <property type="component" value="Unassembled WGS sequence"/>
</dbReference>
<accession>A0A1W0XC09</accession>
<sequence length="320" mass="36075">MAKKFKLIQLNFLQIIRFIPCNDVGLQNRPIYRTLTLAIAWCILLGSLVCVGFTFLQSIAALLQENDLTLVAKLFLIIPFFITSLQTFIVLILAIYQRASLKKLHQFVENFIAEQRLSNGAKNRTKRWRLQATILFVCITIFTSLWYTWQIEMLITYSAAAEAGTTGFKPLPANLQIGMYVILQCFFFYITVFLAPLIFVHEQNAAISRSIDGLIDALELRSPSSTKTDTKNLIKRLQSFENRFRTLVCTFDGAGLLPFTRGFVVGTCTVALSLLFLAKELLDNATKDDCCTGATARNSSPSSSIAPWHLDDFLTTKEPR</sequence>
<feature type="transmembrane region" description="Helical" evidence="1">
    <location>
        <begin position="35"/>
        <end position="62"/>
    </location>
</feature>
<evidence type="ECO:0000313" key="2">
    <source>
        <dbReference type="EMBL" id="OQV24938.1"/>
    </source>
</evidence>
<gene>
    <name evidence="2" type="ORF">BV898_01148</name>
</gene>
<protein>
    <recommendedName>
        <fullName evidence="4">Gustatory receptor</fullName>
    </recommendedName>
</protein>
<proteinExistence type="predicted"/>
<keyword evidence="1" id="KW-0472">Membrane</keyword>
<feature type="transmembrane region" description="Helical" evidence="1">
    <location>
        <begin position="132"/>
        <end position="149"/>
    </location>
</feature>
<dbReference type="EMBL" id="MTYJ01000004">
    <property type="protein sequence ID" value="OQV24938.1"/>
    <property type="molecule type" value="Genomic_DNA"/>
</dbReference>
<dbReference type="AlphaFoldDB" id="A0A1W0XC09"/>
<comment type="caution">
    <text evidence="2">The sequence shown here is derived from an EMBL/GenBank/DDBJ whole genome shotgun (WGS) entry which is preliminary data.</text>
</comment>
<evidence type="ECO:0008006" key="4">
    <source>
        <dbReference type="Google" id="ProtNLM"/>
    </source>
</evidence>
<evidence type="ECO:0000256" key="1">
    <source>
        <dbReference type="SAM" id="Phobius"/>
    </source>
</evidence>
<keyword evidence="3" id="KW-1185">Reference proteome</keyword>
<name>A0A1W0XC09_HYPEX</name>
<keyword evidence="1" id="KW-0812">Transmembrane</keyword>
<feature type="transmembrane region" description="Helical" evidence="1">
    <location>
        <begin position="177"/>
        <end position="200"/>
    </location>
</feature>
<feature type="transmembrane region" description="Helical" evidence="1">
    <location>
        <begin position="74"/>
        <end position="96"/>
    </location>
</feature>
<organism evidence="2 3">
    <name type="scientific">Hypsibius exemplaris</name>
    <name type="common">Freshwater tardigrade</name>
    <dbReference type="NCBI Taxonomy" id="2072580"/>
    <lineage>
        <taxon>Eukaryota</taxon>
        <taxon>Metazoa</taxon>
        <taxon>Ecdysozoa</taxon>
        <taxon>Tardigrada</taxon>
        <taxon>Eutardigrada</taxon>
        <taxon>Parachela</taxon>
        <taxon>Hypsibioidea</taxon>
        <taxon>Hypsibiidae</taxon>
        <taxon>Hypsibius</taxon>
    </lineage>
</organism>
<reference evidence="3" key="1">
    <citation type="submission" date="2017-01" db="EMBL/GenBank/DDBJ databases">
        <title>Comparative genomics of anhydrobiosis in the tardigrade Hypsibius dujardini.</title>
        <authorList>
            <person name="Yoshida Y."/>
            <person name="Koutsovoulos G."/>
            <person name="Laetsch D."/>
            <person name="Stevens L."/>
            <person name="Kumar S."/>
            <person name="Horikawa D."/>
            <person name="Ishino K."/>
            <person name="Komine S."/>
            <person name="Tomita M."/>
            <person name="Blaxter M."/>
            <person name="Arakawa K."/>
        </authorList>
    </citation>
    <scope>NUCLEOTIDE SEQUENCE [LARGE SCALE GENOMIC DNA]</scope>
    <source>
        <strain evidence="3">Z151</strain>
    </source>
</reference>
<keyword evidence="1" id="KW-1133">Transmembrane helix</keyword>
<evidence type="ECO:0000313" key="3">
    <source>
        <dbReference type="Proteomes" id="UP000192578"/>
    </source>
</evidence>